<dbReference type="AlphaFoldDB" id="A0A7J5HFU1"/>
<dbReference type="SUPFAM" id="SSF49785">
    <property type="entry name" value="Galactose-binding domain-like"/>
    <property type="match status" value="1"/>
</dbReference>
<feature type="signal peptide" evidence="1">
    <location>
        <begin position="1"/>
        <end position="21"/>
    </location>
</feature>
<dbReference type="InterPro" id="IPR008979">
    <property type="entry name" value="Galactose-bd-like_sf"/>
</dbReference>
<dbReference type="PANTHER" id="PTHR34987:SF2">
    <property type="entry name" value="B, PUTATIVE (AFU_ORTHOLOGUE AFUA_7G05040)-RELATED"/>
    <property type="match status" value="1"/>
</dbReference>
<organism evidence="4 5">
    <name type="scientific">Bacteroides uniformis</name>
    <dbReference type="NCBI Taxonomy" id="820"/>
    <lineage>
        <taxon>Bacteria</taxon>
        <taxon>Pseudomonadati</taxon>
        <taxon>Bacteroidota</taxon>
        <taxon>Bacteroidia</taxon>
        <taxon>Bacteroidales</taxon>
        <taxon>Bacteroidaceae</taxon>
        <taxon>Bacteroides</taxon>
    </lineage>
</organism>
<evidence type="ECO:0000259" key="2">
    <source>
        <dbReference type="Pfam" id="PF17389"/>
    </source>
</evidence>
<feature type="chain" id="PRO_5029633721" evidence="1">
    <location>
        <begin position="22"/>
        <end position="799"/>
    </location>
</feature>
<protein>
    <submittedName>
        <fullName evidence="4">Bacterial alpha-L-rhamnosidase</fullName>
    </submittedName>
</protein>
<dbReference type="RefSeq" id="WP_151874956.1">
    <property type="nucleotide sequence ID" value="NZ_WCTY01000001.1"/>
</dbReference>
<reference evidence="4 5" key="1">
    <citation type="journal article" date="2019" name="Nat. Med.">
        <title>A library of human gut bacterial isolates paired with longitudinal multiomics data enables mechanistic microbiome research.</title>
        <authorList>
            <person name="Poyet M."/>
            <person name="Groussin M."/>
            <person name="Gibbons S.M."/>
            <person name="Avila-Pacheco J."/>
            <person name="Jiang X."/>
            <person name="Kearney S.M."/>
            <person name="Perrotta A.R."/>
            <person name="Berdy B."/>
            <person name="Zhao S."/>
            <person name="Lieberman T.D."/>
            <person name="Swanson P.K."/>
            <person name="Smith M."/>
            <person name="Roesemann S."/>
            <person name="Alexander J.E."/>
            <person name="Rich S.A."/>
            <person name="Livny J."/>
            <person name="Vlamakis H."/>
            <person name="Clish C."/>
            <person name="Bullock K."/>
            <person name="Deik A."/>
            <person name="Scott J."/>
            <person name="Pierce K.A."/>
            <person name="Xavier R.J."/>
            <person name="Alm E.J."/>
        </authorList>
    </citation>
    <scope>NUCLEOTIDE SEQUENCE [LARGE SCALE GENOMIC DNA]</scope>
    <source>
        <strain evidence="4 5">BIOML-A19</strain>
    </source>
</reference>
<dbReference type="SUPFAM" id="SSF48208">
    <property type="entry name" value="Six-hairpin glycosidases"/>
    <property type="match status" value="1"/>
</dbReference>
<dbReference type="InterPro" id="IPR035398">
    <property type="entry name" value="Bac_rhamnosid_C"/>
</dbReference>
<keyword evidence="1" id="KW-0732">Signal</keyword>
<feature type="domain" description="Alpha-L-rhamnosidase six-hairpin glycosidase" evidence="2">
    <location>
        <begin position="399"/>
        <end position="709"/>
    </location>
</feature>
<dbReference type="InterPro" id="IPR012341">
    <property type="entry name" value="6hp_glycosidase-like_sf"/>
</dbReference>
<evidence type="ECO:0000313" key="4">
    <source>
        <dbReference type="EMBL" id="KAB4188594.1"/>
    </source>
</evidence>
<dbReference type="Pfam" id="PF17390">
    <property type="entry name" value="Bac_rhamnosid_C"/>
    <property type="match status" value="1"/>
</dbReference>
<comment type="caution">
    <text evidence="4">The sequence shown here is derived from an EMBL/GenBank/DDBJ whole genome shotgun (WGS) entry which is preliminary data.</text>
</comment>
<sequence>MNMRKGALIIVSIMLALSVYGQQNSSGSNLELLAKRWAAQWIKVENSPVNDYGVYHFRKTFELSEKPETFRIHVSADNRYKLFVNGVMVSLGPARSDVYNWAYETVDIASWLRKGSNTLASVVWNFGEYNPVAQMSFRKTAFILQGNGDREQIVNTNASWRGIRNVSYSPIKTDLKTYFVVGPGDSIKSSIYPWYWEMPSYDDSSWKAAVPIISGGGKGAMDYPGWQLVPRAIPQMELRDERIQKLRSVQGMPGLTGFPLDSGNYDIPKLSKVKLLLDQTYLTTAYLNLKFSKGKDARINIKYAESLYEDIPENQPIPRYKGNRNTVKGKKFWGYNDCIVADGGNNRQFTSLWWRTYRYVLLEIETASEPLVLHDIYGTFTAYPFERVSSFSSPEMFELGEILSVGWRTARLCAHESYMDCPYYEQLQYFGDTRIQAMVTLYNSRDDRLVRNAINNGRQSVITDGITMSRYPTNLHQFIPPYSIWWIATVHDYWMHRDDEEYIAAQLPYVRMILGYYERYLREDSSLARIPYWFFTDWADGFVNGEPSRLPDGQSSLQDLHFLIGLQLAADMEDNLGEKAMAIHYREIASHIVAGFRDKYWDADRKLFADTPLRDRFSQHANILAILSGVVEGKEARELMQTLLSNQQLVKVSIYFRYYLQMALAKVGLGNDYLDMLDIWHTQLSLGLTTWAEQPEPSRSDCHAWGSSPNIEFFRIILGIQSVSPSFRKVLIAPQPGKLKILSGSIPHPKGDISVSYKIDKEGEIRAEISLPPETDGIFRWMGRSYKLKAGKQTVTSMK</sequence>
<dbReference type="Pfam" id="PF17389">
    <property type="entry name" value="Bac_rhamnosid6H"/>
    <property type="match status" value="1"/>
</dbReference>
<dbReference type="InterPro" id="IPR035396">
    <property type="entry name" value="Bac_rhamnosid6H"/>
</dbReference>
<evidence type="ECO:0000256" key="1">
    <source>
        <dbReference type="SAM" id="SignalP"/>
    </source>
</evidence>
<dbReference type="EMBL" id="WCTY01000001">
    <property type="protein sequence ID" value="KAB4188594.1"/>
    <property type="molecule type" value="Genomic_DNA"/>
</dbReference>
<dbReference type="GO" id="GO:0005975">
    <property type="term" value="P:carbohydrate metabolic process"/>
    <property type="evidence" value="ECO:0007669"/>
    <property type="project" value="InterPro"/>
</dbReference>
<dbReference type="Proteomes" id="UP000487221">
    <property type="component" value="Unassembled WGS sequence"/>
</dbReference>
<name>A0A7J5HFU1_BACUN</name>
<dbReference type="PANTHER" id="PTHR34987">
    <property type="entry name" value="C, PUTATIVE (AFU_ORTHOLOGUE AFUA_3G02880)-RELATED"/>
    <property type="match status" value="1"/>
</dbReference>
<gene>
    <name evidence="4" type="ORF">GAQ44_00505</name>
</gene>
<dbReference type="Gene3D" id="2.60.420.10">
    <property type="entry name" value="Maltose phosphorylase, domain 3"/>
    <property type="match status" value="1"/>
</dbReference>
<dbReference type="InterPro" id="IPR008928">
    <property type="entry name" value="6-hairpin_glycosidase_sf"/>
</dbReference>
<proteinExistence type="predicted"/>
<accession>A0A7J5HFU1</accession>
<dbReference type="Gene3D" id="2.60.120.260">
    <property type="entry name" value="Galactose-binding domain-like"/>
    <property type="match status" value="1"/>
</dbReference>
<feature type="domain" description="Alpha-L-rhamnosidase C-terminal" evidence="3">
    <location>
        <begin position="719"/>
        <end position="776"/>
    </location>
</feature>
<evidence type="ECO:0000313" key="5">
    <source>
        <dbReference type="Proteomes" id="UP000487221"/>
    </source>
</evidence>
<dbReference type="Gene3D" id="1.50.10.10">
    <property type="match status" value="1"/>
</dbReference>
<evidence type="ECO:0000259" key="3">
    <source>
        <dbReference type="Pfam" id="PF17390"/>
    </source>
</evidence>